<evidence type="ECO:0000313" key="2">
    <source>
        <dbReference type="EMBL" id="GLT16657.1"/>
    </source>
</evidence>
<dbReference type="SUPFAM" id="SSF52317">
    <property type="entry name" value="Class I glutamine amidotransferase-like"/>
    <property type="match status" value="1"/>
</dbReference>
<accession>A0ABQ6EU24</accession>
<dbReference type="GO" id="GO:0008233">
    <property type="term" value="F:peptidase activity"/>
    <property type="evidence" value="ECO:0007669"/>
    <property type="project" value="UniProtKB-KW"/>
</dbReference>
<dbReference type="Pfam" id="PF01965">
    <property type="entry name" value="DJ-1_PfpI"/>
    <property type="match status" value="1"/>
</dbReference>
<gene>
    <name evidence="2" type="primary">yoaZ</name>
    <name evidence="2" type="ORF">GCM10007938_04330</name>
</gene>
<proteinExistence type="predicted"/>
<dbReference type="RefSeq" id="WP_284190584.1">
    <property type="nucleotide sequence ID" value="NZ_BSPW01000010.1"/>
</dbReference>
<organism evidence="2 3">
    <name type="scientific">Vibrio zhanjiangensis</name>
    <dbReference type="NCBI Taxonomy" id="1046128"/>
    <lineage>
        <taxon>Bacteria</taxon>
        <taxon>Pseudomonadati</taxon>
        <taxon>Pseudomonadota</taxon>
        <taxon>Gammaproteobacteria</taxon>
        <taxon>Vibrionales</taxon>
        <taxon>Vibrionaceae</taxon>
        <taxon>Vibrio</taxon>
    </lineage>
</organism>
<dbReference type="EMBL" id="BSPW01000010">
    <property type="protein sequence ID" value="GLT16657.1"/>
    <property type="molecule type" value="Genomic_DNA"/>
</dbReference>
<dbReference type="InterPro" id="IPR002818">
    <property type="entry name" value="DJ-1/PfpI"/>
</dbReference>
<evidence type="ECO:0000259" key="1">
    <source>
        <dbReference type="Pfam" id="PF01965"/>
    </source>
</evidence>
<comment type="caution">
    <text evidence="2">The sequence shown here is derived from an EMBL/GenBank/DDBJ whole genome shotgun (WGS) entry which is preliminary data.</text>
</comment>
<sequence>MKKMVYLAVYEGISDWEYGYVLAHINSPDFQANPNAYGIQTVGKSKHPIRTKGGVSILPDLELNELNPEDGAMFILCGSDHAATGGIDDFVRVAKQLLEQGVFIAAICGATAALAKHGLLNNIPHTSNAKEYLEMTGYAGGKYYVEKPAVSSEAIITASGIEPVAFAVEIFKKLNIYSDDVLDAWITLFEHKDIKGFYELMESGSK</sequence>
<dbReference type="GO" id="GO:0006508">
    <property type="term" value="P:proteolysis"/>
    <property type="evidence" value="ECO:0007669"/>
    <property type="project" value="UniProtKB-KW"/>
</dbReference>
<dbReference type="Proteomes" id="UP001157138">
    <property type="component" value="Unassembled WGS sequence"/>
</dbReference>
<keyword evidence="3" id="KW-1185">Reference proteome</keyword>
<feature type="domain" description="DJ-1/PfpI" evidence="1">
    <location>
        <begin position="4"/>
        <end position="172"/>
    </location>
</feature>
<reference evidence="3" key="1">
    <citation type="journal article" date="2019" name="Int. J. Syst. Evol. Microbiol.">
        <title>The Global Catalogue of Microorganisms (GCM) 10K type strain sequencing project: providing services to taxonomists for standard genome sequencing and annotation.</title>
        <authorList>
            <consortium name="The Broad Institute Genomics Platform"/>
            <consortium name="The Broad Institute Genome Sequencing Center for Infectious Disease"/>
            <person name="Wu L."/>
            <person name="Ma J."/>
        </authorList>
    </citation>
    <scope>NUCLEOTIDE SEQUENCE [LARGE SCALE GENOMIC DNA]</scope>
    <source>
        <strain evidence="3">NBRC 108723</strain>
    </source>
</reference>
<name>A0ABQ6EU24_9VIBR</name>
<protein>
    <submittedName>
        <fullName evidence="2">Protease YoaZ</fullName>
    </submittedName>
</protein>
<keyword evidence="2" id="KW-0645">Protease</keyword>
<keyword evidence="2" id="KW-0378">Hydrolase</keyword>
<dbReference type="Gene3D" id="3.40.50.880">
    <property type="match status" value="1"/>
</dbReference>
<evidence type="ECO:0000313" key="3">
    <source>
        <dbReference type="Proteomes" id="UP001157138"/>
    </source>
</evidence>
<dbReference type="InterPro" id="IPR029062">
    <property type="entry name" value="Class_I_gatase-like"/>
</dbReference>